<evidence type="ECO:0000313" key="4">
    <source>
        <dbReference type="Proteomes" id="UP000283509"/>
    </source>
</evidence>
<dbReference type="Proteomes" id="UP000283509">
    <property type="component" value="Unassembled WGS sequence"/>
</dbReference>
<keyword evidence="4" id="KW-1185">Reference proteome</keyword>
<dbReference type="EMBL" id="QCYY01002217">
    <property type="protein sequence ID" value="ROT71993.1"/>
    <property type="molecule type" value="Genomic_DNA"/>
</dbReference>
<sequence>MKKGNEIALDDITIRGVGTGDGEAGSDDQQEYDVESSGTSPDEAGRNETVANSTAVGNETSGAGDETDQGTAEPETNTEVPQNATEEVEGSVTEAPVVTGDSEVESNATDIPIDLPGITEGEGLNQGTENSSLVTVSVDNISSAPGNDSITDNATESALNETATVTPAPDSVENNTEEASQDPLAVNATVEVPENENMTLSITDFPVNATELPETNATITSNGTEFVNETFSPVNATVEPSVDPQFTPGVEGNGSVFSSTPVTSFITEFPPPHGPPTDIITDPYSPINTTVMTNFTTPSGSASTGDAAILAGDDITSSSWGMFKIFLVICVLGVAALGFLYWRKRRQQDDEIPVFTRSSHADYHNPTFSPDDDSSFASQGTRHNYKSFD</sequence>
<reference evidence="3 4" key="1">
    <citation type="submission" date="2018-04" db="EMBL/GenBank/DDBJ databases">
        <authorList>
            <person name="Zhang X."/>
            <person name="Yuan J."/>
            <person name="Li F."/>
            <person name="Xiang J."/>
        </authorList>
    </citation>
    <scope>NUCLEOTIDE SEQUENCE [LARGE SCALE GENOMIC DNA]</scope>
    <source>
        <tissue evidence="3">Muscle</tissue>
    </source>
</reference>
<accession>A0A423T6E5</accession>
<proteinExistence type="predicted"/>
<evidence type="ECO:0000313" key="3">
    <source>
        <dbReference type="EMBL" id="ROT71993.1"/>
    </source>
</evidence>
<gene>
    <name evidence="3" type="ORF">C7M84_009613</name>
</gene>
<name>A0A423T6E5_PENVA</name>
<feature type="region of interest" description="Disordered" evidence="1">
    <location>
        <begin position="1"/>
        <end position="128"/>
    </location>
</feature>
<comment type="caution">
    <text evidence="3">The sequence shown here is derived from an EMBL/GenBank/DDBJ whole genome shotgun (WGS) entry which is preliminary data.</text>
</comment>
<protein>
    <submittedName>
        <fullName evidence="3">Uncharacterized protein</fullName>
    </submittedName>
</protein>
<keyword evidence="2" id="KW-1133">Transmembrane helix</keyword>
<feature type="transmembrane region" description="Helical" evidence="2">
    <location>
        <begin position="320"/>
        <end position="342"/>
    </location>
</feature>
<keyword evidence="2" id="KW-0812">Transmembrane</keyword>
<keyword evidence="2" id="KW-0472">Membrane</keyword>
<dbReference type="AlphaFoldDB" id="A0A423T6E5"/>
<feature type="region of interest" description="Disordered" evidence="1">
    <location>
        <begin position="162"/>
        <end position="182"/>
    </location>
</feature>
<evidence type="ECO:0000256" key="2">
    <source>
        <dbReference type="SAM" id="Phobius"/>
    </source>
</evidence>
<feature type="compositionally biased region" description="Polar residues" evidence="1">
    <location>
        <begin position="49"/>
        <end position="61"/>
    </location>
</feature>
<reference evidence="3 4" key="2">
    <citation type="submission" date="2019-01" db="EMBL/GenBank/DDBJ databases">
        <title>The decoding of complex shrimp genome reveals the adaptation for benthos swimmer, frequently molting mechanism and breeding impact on genome.</title>
        <authorList>
            <person name="Sun Y."/>
            <person name="Gao Y."/>
            <person name="Yu Y."/>
        </authorList>
    </citation>
    <scope>NUCLEOTIDE SEQUENCE [LARGE SCALE GENOMIC DNA]</scope>
    <source>
        <tissue evidence="3">Muscle</tissue>
    </source>
</reference>
<feature type="region of interest" description="Disordered" evidence="1">
    <location>
        <begin position="360"/>
        <end position="389"/>
    </location>
</feature>
<organism evidence="3 4">
    <name type="scientific">Penaeus vannamei</name>
    <name type="common">Whiteleg shrimp</name>
    <name type="synonym">Litopenaeus vannamei</name>
    <dbReference type="NCBI Taxonomy" id="6689"/>
    <lineage>
        <taxon>Eukaryota</taxon>
        <taxon>Metazoa</taxon>
        <taxon>Ecdysozoa</taxon>
        <taxon>Arthropoda</taxon>
        <taxon>Crustacea</taxon>
        <taxon>Multicrustacea</taxon>
        <taxon>Malacostraca</taxon>
        <taxon>Eumalacostraca</taxon>
        <taxon>Eucarida</taxon>
        <taxon>Decapoda</taxon>
        <taxon>Dendrobranchiata</taxon>
        <taxon>Penaeoidea</taxon>
        <taxon>Penaeidae</taxon>
        <taxon>Penaeus</taxon>
    </lineage>
</organism>
<evidence type="ECO:0000256" key="1">
    <source>
        <dbReference type="SAM" id="MobiDB-lite"/>
    </source>
</evidence>
<feature type="compositionally biased region" description="Polar residues" evidence="1">
    <location>
        <begin position="74"/>
        <end position="85"/>
    </location>
</feature>
<feature type="compositionally biased region" description="Acidic residues" evidence="1">
    <location>
        <begin position="24"/>
        <end position="34"/>
    </location>
</feature>